<dbReference type="Gene3D" id="3.10.10.10">
    <property type="entry name" value="HIV Type 1 Reverse Transcriptase, subunit A, domain 1"/>
    <property type="match status" value="1"/>
</dbReference>
<keyword evidence="2" id="KW-1185">Reference proteome</keyword>
<gene>
    <name evidence="1" type="ORF">QE152_g30321</name>
</gene>
<dbReference type="EMBL" id="JASPKY010000406">
    <property type="protein sequence ID" value="KAK9701820.1"/>
    <property type="molecule type" value="Genomic_DNA"/>
</dbReference>
<dbReference type="PANTHER" id="PTHR37984:SF5">
    <property type="entry name" value="PROTEIN NYNRIN-LIKE"/>
    <property type="match status" value="1"/>
</dbReference>
<evidence type="ECO:0000313" key="1">
    <source>
        <dbReference type="EMBL" id="KAK9701820.1"/>
    </source>
</evidence>
<reference evidence="1 2" key="1">
    <citation type="journal article" date="2024" name="BMC Genomics">
        <title>De novo assembly and annotation of Popillia japonica's genome with initial clues to its potential as an invasive pest.</title>
        <authorList>
            <person name="Cucini C."/>
            <person name="Boschi S."/>
            <person name="Funari R."/>
            <person name="Cardaioli E."/>
            <person name="Iannotti N."/>
            <person name="Marturano G."/>
            <person name="Paoli F."/>
            <person name="Bruttini M."/>
            <person name="Carapelli A."/>
            <person name="Frati F."/>
            <person name="Nardi F."/>
        </authorList>
    </citation>
    <scope>NUCLEOTIDE SEQUENCE [LARGE SCALE GENOMIC DNA]</scope>
    <source>
        <strain evidence="1">DMR45628</strain>
    </source>
</reference>
<proteinExistence type="predicted"/>
<organism evidence="1 2">
    <name type="scientific">Popillia japonica</name>
    <name type="common">Japanese beetle</name>
    <dbReference type="NCBI Taxonomy" id="7064"/>
    <lineage>
        <taxon>Eukaryota</taxon>
        <taxon>Metazoa</taxon>
        <taxon>Ecdysozoa</taxon>
        <taxon>Arthropoda</taxon>
        <taxon>Hexapoda</taxon>
        <taxon>Insecta</taxon>
        <taxon>Pterygota</taxon>
        <taxon>Neoptera</taxon>
        <taxon>Endopterygota</taxon>
        <taxon>Coleoptera</taxon>
        <taxon>Polyphaga</taxon>
        <taxon>Scarabaeiformia</taxon>
        <taxon>Scarabaeidae</taxon>
        <taxon>Rutelinae</taxon>
        <taxon>Popillia</taxon>
    </lineage>
</organism>
<comment type="caution">
    <text evidence="1">The sequence shown here is derived from an EMBL/GenBank/DDBJ whole genome shotgun (WGS) entry which is preliminary data.</text>
</comment>
<evidence type="ECO:0008006" key="3">
    <source>
        <dbReference type="Google" id="ProtNLM"/>
    </source>
</evidence>
<dbReference type="SUPFAM" id="SSF56672">
    <property type="entry name" value="DNA/RNA polymerases"/>
    <property type="match status" value="1"/>
</dbReference>
<evidence type="ECO:0000313" key="2">
    <source>
        <dbReference type="Proteomes" id="UP001458880"/>
    </source>
</evidence>
<dbReference type="Proteomes" id="UP001458880">
    <property type="component" value="Unassembled WGS sequence"/>
</dbReference>
<dbReference type="AlphaFoldDB" id="A0AAW1JEN0"/>
<dbReference type="InterPro" id="IPR043502">
    <property type="entry name" value="DNA/RNA_pol_sf"/>
</dbReference>
<protein>
    <recommendedName>
        <fullName evidence="3">Reverse transcriptase</fullName>
    </recommendedName>
</protein>
<dbReference type="GO" id="GO:0071897">
    <property type="term" value="P:DNA biosynthetic process"/>
    <property type="evidence" value="ECO:0007669"/>
    <property type="project" value="UniProtKB-ARBA"/>
</dbReference>
<dbReference type="PANTHER" id="PTHR37984">
    <property type="entry name" value="PROTEIN CBG26694"/>
    <property type="match status" value="1"/>
</dbReference>
<accession>A0AAW1JEN0</accession>
<name>A0AAW1JEN0_POPJA</name>
<dbReference type="InterPro" id="IPR050951">
    <property type="entry name" value="Retrovirus_Pol_polyprotein"/>
</dbReference>
<sequence length="306" mass="35987">MNFSKKYDGILGLKIMKQMEAILKTKFTEIPLHFDDPSIKLGPRERRIVKLPADRNLQEVYIAHQAIAPGVEIPENLTTTQHYKAITEVANLNNYPVELRVQSPIKTEPYAATKENHHSTRLTPKQIEKIERQNVEKKLRLEHLNEKERIMIKKLCLEYKDICHDERLPLTFTSTIKHQIRLKEDVPSYQKPYRKSPIQKAEINRQVKKMLEQNIIQESASPWLAPVAIVPKKMDASGIRKFRMEPNSKLQRWKIKLSEFDYTLVWLHTLKEPNSKLQRWKIKLSEFDYTVVYKKGKINRNADALS</sequence>